<dbReference type="Proteomes" id="UP000238375">
    <property type="component" value="Unassembled WGS sequence"/>
</dbReference>
<dbReference type="SUPFAM" id="SSF81301">
    <property type="entry name" value="Nucleotidyltransferase"/>
    <property type="match status" value="1"/>
</dbReference>
<dbReference type="GO" id="GO:0051607">
    <property type="term" value="P:defense response to virus"/>
    <property type="evidence" value="ECO:0007669"/>
    <property type="project" value="UniProtKB-KW"/>
</dbReference>
<feature type="domain" description="Adenylyl/Guanylyl and SMODS C-terminal sensor" evidence="2">
    <location>
        <begin position="332"/>
        <end position="446"/>
    </location>
</feature>
<dbReference type="InterPro" id="IPR040511">
    <property type="entry name" value="AGS_C"/>
</dbReference>
<dbReference type="CDD" id="cd05400">
    <property type="entry name" value="NT_2-5OAS_ClassI-CCAase"/>
    <property type="match status" value="1"/>
</dbReference>
<gene>
    <name evidence="3" type="ORF">CLV58_1571</name>
</gene>
<dbReference type="AlphaFoldDB" id="A0A2T0RHJ9"/>
<reference evidence="3 4" key="1">
    <citation type="submission" date="2018-03" db="EMBL/GenBank/DDBJ databases">
        <title>Genomic Encyclopedia of Archaeal and Bacterial Type Strains, Phase II (KMG-II): from individual species to whole genera.</title>
        <authorList>
            <person name="Goeker M."/>
        </authorList>
    </citation>
    <scope>NUCLEOTIDE SEQUENCE [LARGE SCALE GENOMIC DNA]</scope>
    <source>
        <strain evidence="3 4">DSM 28354</strain>
    </source>
</reference>
<evidence type="ECO:0000313" key="3">
    <source>
        <dbReference type="EMBL" id="PRY20619.1"/>
    </source>
</evidence>
<dbReference type="EMBL" id="PVTE01000057">
    <property type="protein sequence ID" value="PRY20619.1"/>
    <property type="molecule type" value="Genomic_DNA"/>
</dbReference>
<dbReference type="InterPro" id="IPR006116">
    <property type="entry name" value="NT_2-5OAS_ClassI-CCAase"/>
</dbReference>
<protein>
    <recommendedName>
        <fullName evidence="2">Adenylyl/Guanylyl and SMODS C-terminal sensor domain-containing protein</fullName>
    </recommendedName>
</protein>
<sequence>MKLIEYFKEFLKSEVNLNKTRIELLDKRVLTITEFLKQDETLSNNFIDTIPQGSYAHKTIIKPVQDYHQFDADLLLYLKEFEEWNPEDYVNNVYDIFKASSIYKDIVKRKDRCVVIDYKGDFHIDIVPFLERHGKKYITNRNEESFELTDSEAYNTWIDDKNRITNGNFVKVVRLLKYIRDYKTTFSVKSVVLNVLLGDRINDVALLQDPLCYQDLPTTLRTVMNSLKSYVDANYYMPIIYDPGQTGDDLSRRWDQEKYLNFRSKIIYYANKIEEAYVETNKDSSLKKWQAVFGEDFKAPKSTSNANSLSEQSKTFNDTEQNIVDLGIILKLNPIYKIVLQGRVLQKSGGFRPYLLSEHGNKVTTGRNIQFTILSCNVPTPYKIYWKILNRGDEAVKRNNIRGEIKEGGKVWNINESTNFRGDHYVECYIVKDNVCVARSRQIVSIL</sequence>
<keyword evidence="4" id="KW-1185">Reference proteome</keyword>
<dbReference type="Pfam" id="PF18144">
    <property type="entry name" value="SMODS"/>
    <property type="match status" value="1"/>
</dbReference>
<organism evidence="3 4">
    <name type="scientific">Spirosoma oryzae</name>
    <dbReference type="NCBI Taxonomy" id="1469603"/>
    <lineage>
        <taxon>Bacteria</taxon>
        <taxon>Pseudomonadati</taxon>
        <taxon>Bacteroidota</taxon>
        <taxon>Cytophagia</taxon>
        <taxon>Cytophagales</taxon>
        <taxon>Cytophagaceae</taxon>
        <taxon>Spirosoma</taxon>
    </lineage>
</organism>
<dbReference type="Gene3D" id="3.30.460.10">
    <property type="entry name" value="Beta Polymerase, domain 2"/>
    <property type="match status" value="1"/>
</dbReference>
<keyword evidence="1" id="KW-0051">Antiviral defense</keyword>
<dbReference type="InterPro" id="IPR043519">
    <property type="entry name" value="NT_sf"/>
</dbReference>
<dbReference type="GO" id="GO:0016779">
    <property type="term" value="F:nucleotidyltransferase activity"/>
    <property type="evidence" value="ECO:0007669"/>
    <property type="project" value="InterPro"/>
</dbReference>
<dbReference type="RefSeq" id="WP_106141069.1">
    <property type="nucleotide sequence ID" value="NZ_PVTE01000057.1"/>
</dbReference>
<dbReference type="OrthoDB" id="1118920at2"/>
<evidence type="ECO:0000256" key="1">
    <source>
        <dbReference type="ARBA" id="ARBA00023118"/>
    </source>
</evidence>
<comment type="caution">
    <text evidence="3">The sequence shown here is derived from an EMBL/GenBank/DDBJ whole genome shotgun (WGS) entry which is preliminary data.</text>
</comment>
<dbReference type="Pfam" id="PF18134">
    <property type="entry name" value="AGS_C"/>
    <property type="match status" value="1"/>
</dbReference>
<name>A0A2T0RHJ9_9BACT</name>
<proteinExistence type="predicted"/>
<evidence type="ECO:0000259" key="2">
    <source>
        <dbReference type="Pfam" id="PF18134"/>
    </source>
</evidence>
<evidence type="ECO:0000313" key="4">
    <source>
        <dbReference type="Proteomes" id="UP000238375"/>
    </source>
</evidence>
<accession>A0A2T0RHJ9</accession>